<evidence type="ECO:0000256" key="3">
    <source>
        <dbReference type="ARBA" id="ARBA00014974"/>
    </source>
</evidence>
<dbReference type="InterPro" id="IPR002731">
    <property type="entry name" value="ATPase_BadF"/>
</dbReference>
<comment type="similarity">
    <text evidence="1">Belongs to the eukaryotic-type N-acetylglucosamine kinase family.</text>
</comment>
<sequence>MQTFIGVEGGASFSKAVLITETGTVLASVEDAPSTNYLLVGVQLCEQRLNEIVQRLKANASIDAHHVPEAIGLCLSGCEDEENNKQFSRNLLQKFPSLATKCIVGSDTFGSIMTASPNGGIVLIAGTGSNSFLLNPNGTTKRCGGWGHLFGDNGSGFWIVNKAITAVLNADDSFDSLPYDIERVRDLIYKHFKIDTTFGLLEPAYLNFSKTEFAALCVKLAEAANDGDKLSRFVFHEAGKELGKHVVALLPFVECTLLDSNDGLKIVCVGSVFKSWNLLKDGFFTALGAKVKKLTLVQLTKSAAIGAAFYAAKQTNYDIPLDFTQNANVLCRFSCE</sequence>
<dbReference type="Pfam" id="PF01869">
    <property type="entry name" value="BcrAD_BadFG"/>
    <property type="match status" value="1"/>
</dbReference>
<protein>
    <recommendedName>
        <fullName evidence="3">N-acetyl-D-glucosamine kinase</fullName>
        <ecNumber evidence="2">2.7.1.59</ecNumber>
    </recommendedName>
    <alternativeName>
        <fullName evidence="4">GlcNAc kinase</fullName>
    </alternativeName>
</protein>
<accession>A0A443QUY2</accession>
<keyword evidence="6" id="KW-0808">Transferase</keyword>
<dbReference type="STRING" id="1965070.A0A443QUY2"/>
<evidence type="ECO:0000313" key="7">
    <source>
        <dbReference type="Proteomes" id="UP000285301"/>
    </source>
</evidence>
<keyword evidence="6" id="KW-0418">Kinase</keyword>
<dbReference type="GO" id="GO:0045127">
    <property type="term" value="F:N-acetylglucosamine kinase activity"/>
    <property type="evidence" value="ECO:0007669"/>
    <property type="project" value="UniProtKB-EC"/>
</dbReference>
<evidence type="ECO:0000259" key="5">
    <source>
        <dbReference type="Pfam" id="PF01869"/>
    </source>
</evidence>
<dbReference type="Proteomes" id="UP000285301">
    <property type="component" value="Unassembled WGS sequence"/>
</dbReference>
<gene>
    <name evidence="6" type="ORF">B4U79_08357</name>
</gene>
<dbReference type="CDD" id="cd24078">
    <property type="entry name" value="ASKHA_NBD_NAGK_meta"/>
    <property type="match status" value="1"/>
</dbReference>
<dbReference type="AlphaFoldDB" id="A0A443QUY2"/>
<reference evidence="6 7" key="1">
    <citation type="journal article" date="2018" name="Gigascience">
        <title>Genomes of trombidid mites reveal novel predicted allergens and laterally-transferred genes associated with secondary metabolism.</title>
        <authorList>
            <person name="Dong X."/>
            <person name="Chaisiri K."/>
            <person name="Xia D."/>
            <person name="Armstrong S.D."/>
            <person name="Fang Y."/>
            <person name="Donnelly M.J."/>
            <person name="Kadowaki T."/>
            <person name="McGarry J.W."/>
            <person name="Darby A.C."/>
            <person name="Makepeace B.L."/>
        </authorList>
    </citation>
    <scope>NUCLEOTIDE SEQUENCE [LARGE SCALE GENOMIC DNA]</scope>
    <source>
        <strain evidence="6">UoL-WK</strain>
    </source>
</reference>
<dbReference type="OrthoDB" id="311172at2759"/>
<dbReference type="EC" id="2.7.1.59" evidence="2"/>
<dbReference type="EMBL" id="NCKU01003850">
    <property type="protein sequence ID" value="RWS06839.1"/>
    <property type="molecule type" value="Genomic_DNA"/>
</dbReference>
<dbReference type="PANTHER" id="PTHR12862:SF0">
    <property type="entry name" value="N-ACETYL-D-GLUCOSAMINE KINASE"/>
    <property type="match status" value="1"/>
</dbReference>
<dbReference type="InterPro" id="IPR039758">
    <property type="entry name" value="NAGK-like"/>
</dbReference>
<name>A0A443QUY2_9ACAR</name>
<dbReference type="InterPro" id="IPR043129">
    <property type="entry name" value="ATPase_NBD"/>
</dbReference>
<keyword evidence="7" id="KW-1185">Reference proteome</keyword>
<dbReference type="PANTHER" id="PTHR12862">
    <property type="entry name" value="BADF TYPE ATPASE DOMAIN-CONTAINING PROTEIN"/>
    <property type="match status" value="1"/>
</dbReference>
<proteinExistence type="inferred from homology"/>
<evidence type="ECO:0000313" key="6">
    <source>
        <dbReference type="EMBL" id="RWS06839.1"/>
    </source>
</evidence>
<comment type="caution">
    <text evidence="6">The sequence shown here is derived from an EMBL/GenBank/DDBJ whole genome shotgun (WGS) entry which is preliminary data.</text>
</comment>
<evidence type="ECO:0000256" key="4">
    <source>
        <dbReference type="ARBA" id="ARBA00031123"/>
    </source>
</evidence>
<dbReference type="SUPFAM" id="SSF53067">
    <property type="entry name" value="Actin-like ATPase domain"/>
    <property type="match status" value="2"/>
</dbReference>
<evidence type="ECO:0000256" key="2">
    <source>
        <dbReference type="ARBA" id="ARBA00012122"/>
    </source>
</evidence>
<feature type="domain" description="ATPase BadF/BadG/BcrA/BcrD type" evidence="5">
    <location>
        <begin position="5"/>
        <end position="311"/>
    </location>
</feature>
<dbReference type="Gene3D" id="3.30.420.40">
    <property type="match status" value="1"/>
</dbReference>
<evidence type="ECO:0000256" key="1">
    <source>
        <dbReference type="ARBA" id="ARBA00006198"/>
    </source>
</evidence>
<organism evidence="6 7">
    <name type="scientific">Dinothrombium tinctorium</name>
    <dbReference type="NCBI Taxonomy" id="1965070"/>
    <lineage>
        <taxon>Eukaryota</taxon>
        <taxon>Metazoa</taxon>
        <taxon>Ecdysozoa</taxon>
        <taxon>Arthropoda</taxon>
        <taxon>Chelicerata</taxon>
        <taxon>Arachnida</taxon>
        <taxon>Acari</taxon>
        <taxon>Acariformes</taxon>
        <taxon>Trombidiformes</taxon>
        <taxon>Prostigmata</taxon>
        <taxon>Anystina</taxon>
        <taxon>Parasitengona</taxon>
        <taxon>Trombidioidea</taxon>
        <taxon>Trombidiidae</taxon>
        <taxon>Dinothrombium</taxon>
    </lineage>
</organism>